<keyword evidence="1" id="KW-0472">Membrane</keyword>
<evidence type="ECO:0000256" key="1">
    <source>
        <dbReference type="SAM" id="Phobius"/>
    </source>
</evidence>
<keyword evidence="1" id="KW-0812">Transmembrane</keyword>
<name>A0A9W8GL69_9FUNG</name>
<dbReference type="PANTHER" id="PTHR37849:SF1">
    <property type="entry name" value="YALI0E11605P"/>
    <property type="match status" value="1"/>
</dbReference>
<dbReference type="EMBL" id="JANBTX010000042">
    <property type="protein sequence ID" value="KAJ2688607.1"/>
    <property type="molecule type" value="Genomic_DNA"/>
</dbReference>
<dbReference type="OrthoDB" id="5331396at2759"/>
<reference evidence="2" key="1">
    <citation type="submission" date="2022-07" db="EMBL/GenBank/DDBJ databases">
        <title>Phylogenomic reconstructions and comparative analyses of Kickxellomycotina fungi.</title>
        <authorList>
            <person name="Reynolds N.K."/>
            <person name="Stajich J.E."/>
            <person name="Barry K."/>
            <person name="Grigoriev I.V."/>
            <person name="Crous P."/>
            <person name="Smith M.E."/>
        </authorList>
    </citation>
    <scope>NUCLEOTIDE SEQUENCE</scope>
    <source>
        <strain evidence="2">CBS 109367</strain>
    </source>
</reference>
<feature type="transmembrane region" description="Helical" evidence="1">
    <location>
        <begin position="60"/>
        <end position="81"/>
    </location>
</feature>
<organism evidence="2 3">
    <name type="scientific">Coemansia spiralis</name>
    <dbReference type="NCBI Taxonomy" id="417178"/>
    <lineage>
        <taxon>Eukaryota</taxon>
        <taxon>Fungi</taxon>
        <taxon>Fungi incertae sedis</taxon>
        <taxon>Zoopagomycota</taxon>
        <taxon>Kickxellomycotina</taxon>
        <taxon>Kickxellomycetes</taxon>
        <taxon>Kickxellales</taxon>
        <taxon>Kickxellaceae</taxon>
        <taxon>Coemansia</taxon>
    </lineage>
</organism>
<keyword evidence="3" id="KW-1185">Reference proteome</keyword>
<evidence type="ECO:0000313" key="3">
    <source>
        <dbReference type="Proteomes" id="UP001151516"/>
    </source>
</evidence>
<comment type="caution">
    <text evidence="2">The sequence shown here is derived from an EMBL/GenBank/DDBJ whole genome shotgun (WGS) entry which is preliminary data.</text>
</comment>
<sequence>MFSRLSTSARIASTLFRPAAAVGRRFESTVKVGDAISASSASRPVQEAPKKKRPIGGFRGGLVGFLLGVTSAGAFGFVYLIEEYQKATSLVLSSVDELERSSLKVREYVKKIEAVESDLSKLRANSATTQQLAQVKADWRKQNDILTRDHLELKAHVWEIEQDVDSALGRASSAKAKKTN</sequence>
<dbReference type="PANTHER" id="PTHR37849">
    <property type="entry name" value="YALI0E11605P"/>
    <property type="match status" value="1"/>
</dbReference>
<dbReference type="Proteomes" id="UP001151516">
    <property type="component" value="Unassembled WGS sequence"/>
</dbReference>
<proteinExistence type="predicted"/>
<gene>
    <name evidence="2" type="ORF">IWW39_002079</name>
</gene>
<accession>A0A9W8GL69</accession>
<evidence type="ECO:0000313" key="2">
    <source>
        <dbReference type="EMBL" id="KAJ2688607.1"/>
    </source>
</evidence>
<dbReference type="AlphaFoldDB" id="A0A9W8GL69"/>
<protein>
    <submittedName>
        <fullName evidence="2">Uncharacterized protein</fullName>
    </submittedName>
</protein>
<keyword evidence="1" id="KW-1133">Transmembrane helix</keyword>